<dbReference type="EMBL" id="LCOK01000054">
    <property type="protein sequence ID" value="KKU75350.1"/>
    <property type="molecule type" value="Genomic_DNA"/>
</dbReference>
<dbReference type="Proteomes" id="UP000034682">
    <property type="component" value="Unassembled WGS sequence"/>
</dbReference>
<comment type="similarity">
    <text evidence="1 8 11">Belongs to the DnaA family.</text>
</comment>
<dbReference type="Gene3D" id="1.10.1750.10">
    <property type="match status" value="1"/>
</dbReference>
<dbReference type="InterPro" id="IPR003593">
    <property type="entry name" value="AAA+_ATPase"/>
</dbReference>
<feature type="region of interest" description="Domain I, interacts with DnaA modulators" evidence="8">
    <location>
        <begin position="1"/>
        <end position="84"/>
    </location>
</feature>
<keyword evidence="4 8" id="KW-0547">Nucleotide-binding</keyword>
<dbReference type="SMART" id="SM00760">
    <property type="entry name" value="Bac_DnaA_C"/>
    <property type="match status" value="1"/>
</dbReference>
<dbReference type="GO" id="GO:0003688">
    <property type="term" value="F:DNA replication origin binding"/>
    <property type="evidence" value="ECO:0007669"/>
    <property type="project" value="UniProtKB-UniRule"/>
</dbReference>
<evidence type="ECO:0000256" key="5">
    <source>
        <dbReference type="ARBA" id="ARBA00022840"/>
    </source>
</evidence>
<keyword evidence="2 8" id="KW-0963">Cytoplasm</keyword>
<dbReference type="Gene3D" id="1.10.8.60">
    <property type="match status" value="1"/>
</dbReference>
<dbReference type="HAMAP" id="MF_00377">
    <property type="entry name" value="DnaA_bact"/>
    <property type="match status" value="1"/>
</dbReference>
<evidence type="ECO:0000313" key="14">
    <source>
        <dbReference type="EMBL" id="KKU75350.1"/>
    </source>
</evidence>
<dbReference type="Pfam" id="PF00308">
    <property type="entry name" value="Bac_DnaA"/>
    <property type="match status" value="1"/>
</dbReference>
<dbReference type="InterPro" id="IPR013317">
    <property type="entry name" value="DnaA_dom"/>
</dbReference>
<evidence type="ECO:0000256" key="9">
    <source>
        <dbReference type="NCBIfam" id="TIGR00362"/>
    </source>
</evidence>
<dbReference type="Pfam" id="PF08299">
    <property type="entry name" value="Bac_DnaA_C"/>
    <property type="match status" value="1"/>
</dbReference>
<protein>
    <recommendedName>
        <fullName evidence="8 9">Chromosomal replication initiator protein DnaA</fullName>
    </recommendedName>
</protein>
<feature type="region of interest" description="Domain III, AAA+ region" evidence="8">
    <location>
        <begin position="118"/>
        <end position="334"/>
    </location>
</feature>
<dbReference type="FunFam" id="3.40.50.300:FF:000668">
    <property type="entry name" value="Chromosomal replication initiator protein DnaA"/>
    <property type="match status" value="1"/>
</dbReference>
<dbReference type="SUPFAM" id="SSF48295">
    <property type="entry name" value="TrpR-like"/>
    <property type="match status" value="1"/>
</dbReference>
<dbReference type="AlphaFoldDB" id="A0A0G1VZ38"/>
<dbReference type="Gene3D" id="3.40.50.300">
    <property type="entry name" value="P-loop containing nucleotide triphosphate hydrolases"/>
    <property type="match status" value="1"/>
</dbReference>
<keyword evidence="6 8" id="KW-0446">Lipid-binding</keyword>
<comment type="caution">
    <text evidence="8">Lacks conserved residue(s) required for the propagation of feature annotation.</text>
</comment>
<feature type="binding site" evidence="8">
    <location>
        <position position="166"/>
    </location>
    <ligand>
        <name>ATP</name>
        <dbReference type="ChEBI" id="CHEBI:30616"/>
    </ligand>
</feature>
<dbReference type="PATRIC" id="fig|1618655.3.peg.787"/>
<comment type="domain">
    <text evidence="8">Domain I is involved in oligomerization and binding regulators, domain II is flexibile and of varying length in different bacteria, domain III forms the AAA+ region, while domain IV binds dsDNA.</text>
</comment>
<evidence type="ECO:0000256" key="8">
    <source>
        <dbReference type="HAMAP-Rule" id="MF_00377"/>
    </source>
</evidence>
<dbReference type="InterPro" id="IPR001957">
    <property type="entry name" value="Chromosome_initiator_DnaA"/>
</dbReference>
<dbReference type="InterPro" id="IPR038454">
    <property type="entry name" value="DnaA_N_sf"/>
</dbReference>
<evidence type="ECO:0000256" key="3">
    <source>
        <dbReference type="ARBA" id="ARBA00022705"/>
    </source>
</evidence>
<evidence type="ECO:0000256" key="7">
    <source>
        <dbReference type="ARBA" id="ARBA00023125"/>
    </source>
</evidence>
<evidence type="ECO:0000256" key="4">
    <source>
        <dbReference type="ARBA" id="ARBA00022741"/>
    </source>
</evidence>
<evidence type="ECO:0000256" key="2">
    <source>
        <dbReference type="ARBA" id="ARBA00022490"/>
    </source>
</evidence>
<evidence type="ECO:0000256" key="10">
    <source>
        <dbReference type="RuleBase" id="RU000577"/>
    </source>
</evidence>
<dbReference type="GO" id="GO:0008289">
    <property type="term" value="F:lipid binding"/>
    <property type="evidence" value="ECO:0007669"/>
    <property type="project" value="UniProtKB-KW"/>
</dbReference>
<dbReference type="SUPFAM" id="SSF52540">
    <property type="entry name" value="P-loop containing nucleoside triphosphate hydrolases"/>
    <property type="match status" value="1"/>
</dbReference>
<sequence length="455" mass="51568">MTNNELWQAALASIQLQISRANFATWFKNTSIVSQENGEIVVSVPNEFSCEWLQNKYNHLVFHAIHDFAKGIKEVRYEVVKPSLSSVLPDQGMNTRNRLSDSEQQLTLADFRISKSTNLNPRYSLDNFVVGPFNELAHAASVAVIKNPGQVYNPLFIYGGVGLGKTHLLQAVGNAVSSEMPNKKIRYVSSERFTSSVVAAIRNRTMEQLRSLYREIDVLIMDDVQFFAGKEKTQEELFHTFNALYERGKQIIFSSDRPPKAIPALEERLRSRFEGGMIADVGVPDFETRLAILKTKARELGVSPSEETLGYVASHIQRNVRELEGALNRILAFQRLNGKEPSFIEARTLLRTVILSHGRQANPQKIIRAVAEFYDIKEKELITASRKKEVVKPRQIAMYLLREELKSSYPFIGKRFGGKDHTTAMYACSKVTQELLASEFLVDEMSLIRQRIYGA</sequence>
<keyword evidence="3 8" id="KW-0235">DNA replication</keyword>
<dbReference type="CDD" id="cd00009">
    <property type="entry name" value="AAA"/>
    <property type="match status" value="1"/>
</dbReference>
<comment type="subcellular location">
    <subcellularLocation>
        <location evidence="8">Cytoplasm</location>
    </subcellularLocation>
</comment>
<dbReference type="CDD" id="cd06571">
    <property type="entry name" value="Bac_DnaA_C"/>
    <property type="match status" value="1"/>
</dbReference>
<comment type="function">
    <text evidence="8 10">Plays an essential role in the initiation and regulation of chromosomal replication. ATP-DnaA binds to the origin of replication (oriC) to initiate formation of the DNA replication initiation complex once per cell cycle. Binds the DnaA box (a 9 base pair repeat at the origin) and separates the double-stranded (ds)DNA. Forms a right-handed helical filament on oriC DNA; dsDNA binds to the exterior of the filament while single-stranded (ss)DNA is stabiized in the filament's interior. The ATP-DnaA-oriC complex binds and stabilizes one strand of the AT-rich DNA unwinding element (DUE), permitting loading of DNA polymerase. After initiation quickly degrades to an ADP-DnaA complex that is not apt for DNA replication. Binds acidic phospholipids.</text>
</comment>
<keyword evidence="5 8" id="KW-0067">ATP-binding</keyword>
<organism evidence="14 15">
    <name type="scientific">Candidatus Giovannonibacteria bacterium GW2011_GWB1_47_6b</name>
    <dbReference type="NCBI Taxonomy" id="1618655"/>
    <lineage>
        <taxon>Bacteria</taxon>
        <taxon>Candidatus Giovannoniibacteriota</taxon>
    </lineage>
</organism>
<dbReference type="InterPro" id="IPR020591">
    <property type="entry name" value="Chromosome_initiator_DnaA-like"/>
</dbReference>
<feature type="binding site" evidence="8">
    <location>
        <position position="165"/>
    </location>
    <ligand>
        <name>ATP</name>
        <dbReference type="ChEBI" id="CHEBI:30616"/>
    </ligand>
</feature>
<feature type="region of interest" description="Domain IV, binds dsDNA" evidence="8">
    <location>
        <begin position="335"/>
        <end position="455"/>
    </location>
</feature>
<dbReference type="InterPro" id="IPR013159">
    <property type="entry name" value="DnaA_C"/>
</dbReference>
<comment type="caution">
    <text evidence="14">The sequence shown here is derived from an EMBL/GenBank/DDBJ whole genome shotgun (WGS) entry which is preliminary data.</text>
</comment>
<feature type="domain" description="AAA+ ATPase" evidence="12">
    <location>
        <begin position="151"/>
        <end position="283"/>
    </location>
</feature>
<evidence type="ECO:0000256" key="6">
    <source>
        <dbReference type="ARBA" id="ARBA00023121"/>
    </source>
</evidence>
<dbReference type="GO" id="GO:0005524">
    <property type="term" value="F:ATP binding"/>
    <property type="evidence" value="ECO:0007669"/>
    <property type="project" value="UniProtKB-UniRule"/>
</dbReference>
<evidence type="ECO:0000256" key="1">
    <source>
        <dbReference type="ARBA" id="ARBA00006583"/>
    </source>
</evidence>
<dbReference type="NCBIfam" id="TIGR00362">
    <property type="entry name" value="DnaA"/>
    <property type="match status" value="1"/>
</dbReference>
<dbReference type="GO" id="GO:0005886">
    <property type="term" value="C:plasma membrane"/>
    <property type="evidence" value="ECO:0007669"/>
    <property type="project" value="TreeGrafter"/>
</dbReference>
<evidence type="ECO:0000256" key="11">
    <source>
        <dbReference type="RuleBase" id="RU004227"/>
    </source>
</evidence>
<evidence type="ECO:0000313" key="15">
    <source>
        <dbReference type="Proteomes" id="UP000034682"/>
    </source>
</evidence>
<dbReference type="PRINTS" id="PR00051">
    <property type="entry name" value="DNAA"/>
</dbReference>
<dbReference type="SMART" id="SM00382">
    <property type="entry name" value="AAA"/>
    <property type="match status" value="1"/>
</dbReference>
<feature type="binding site" evidence="8">
    <location>
        <position position="162"/>
    </location>
    <ligand>
        <name>ATP</name>
        <dbReference type="ChEBI" id="CHEBI:30616"/>
    </ligand>
</feature>
<dbReference type="GO" id="GO:0006270">
    <property type="term" value="P:DNA replication initiation"/>
    <property type="evidence" value="ECO:0007669"/>
    <property type="project" value="UniProtKB-UniRule"/>
</dbReference>
<comment type="subunit">
    <text evidence="8">Oligomerizes as a right-handed, spiral filament on DNA at oriC.</text>
</comment>
<accession>A0A0G1VZ38</accession>
<dbReference type="GO" id="GO:0006275">
    <property type="term" value="P:regulation of DNA replication"/>
    <property type="evidence" value="ECO:0007669"/>
    <property type="project" value="UniProtKB-UniRule"/>
</dbReference>
<dbReference type="GO" id="GO:0005737">
    <property type="term" value="C:cytoplasm"/>
    <property type="evidence" value="ECO:0007669"/>
    <property type="project" value="UniProtKB-SubCell"/>
</dbReference>
<feature type="binding site" evidence="8">
    <location>
        <position position="164"/>
    </location>
    <ligand>
        <name>ATP</name>
        <dbReference type="ChEBI" id="CHEBI:30616"/>
    </ligand>
</feature>
<reference evidence="14 15" key="1">
    <citation type="journal article" date="2015" name="Nature">
        <title>rRNA introns, odd ribosomes, and small enigmatic genomes across a large radiation of phyla.</title>
        <authorList>
            <person name="Brown C.T."/>
            <person name="Hug L.A."/>
            <person name="Thomas B.C."/>
            <person name="Sharon I."/>
            <person name="Castelle C.J."/>
            <person name="Singh A."/>
            <person name="Wilkins M.J."/>
            <person name="Williams K.H."/>
            <person name="Banfield J.F."/>
        </authorList>
    </citation>
    <scope>NUCLEOTIDE SEQUENCE [LARGE SCALE GENOMIC DNA]</scope>
</reference>
<evidence type="ECO:0000259" key="12">
    <source>
        <dbReference type="SMART" id="SM00382"/>
    </source>
</evidence>
<dbReference type="PANTHER" id="PTHR30050:SF2">
    <property type="entry name" value="CHROMOSOMAL REPLICATION INITIATOR PROTEIN DNAA"/>
    <property type="match status" value="1"/>
</dbReference>
<keyword evidence="7 8" id="KW-0238">DNA-binding</keyword>
<dbReference type="InterPro" id="IPR024633">
    <property type="entry name" value="DnaA_N_dom"/>
</dbReference>
<dbReference type="Pfam" id="PF11638">
    <property type="entry name" value="DnaA_N"/>
    <property type="match status" value="1"/>
</dbReference>
<evidence type="ECO:0000259" key="13">
    <source>
        <dbReference type="SMART" id="SM00760"/>
    </source>
</evidence>
<feature type="domain" description="Chromosomal replication initiator DnaA C-terminal" evidence="13">
    <location>
        <begin position="362"/>
        <end position="431"/>
    </location>
</feature>
<name>A0A0G1VZ38_9BACT</name>
<dbReference type="InterPro" id="IPR010921">
    <property type="entry name" value="Trp_repressor/repl_initiator"/>
</dbReference>
<dbReference type="PANTHER" id="PTHR30050">
    <property type="entry name" value="CHROMOSOMAL REPLICATION INITIATOR PROTEIN DNAA"/>
    <property type="match status" value="1"/>
</dbReference>
<gene>
    <name evidence="8" type="primary">dnaA</name>
    <name evidence="14" type="ORF">UY02_C0054G0005</name>
</gene>
<dbReference type="InterPro" id="IPR027417">
    <property type="entry name" value="P-loop_NTPase"/>
</dbReference>
<proteinExistence type="inferred from homology"/>
<dbReference type="Gene3D" id="3.30.300.180">
    <property type="match status" value="1"/>
</dbReference>